<name>A0AAV0BMK1_PHAPC</name>
<keyword evidence="3" id="KW-1185">Reference proteome</keyword>
<proteinExistence type="predicted"/>
<protein>
    <recommendedName>
        <fullName evidence="1">Piwi domain-containing protein</fullName>
    </recommendedName>
</protein>
<organism evidence="2 3">
    <name type="scientific">Phakopsora pachyrhizi</name>
    <name type="common">Asian soybean rust disease fungus</name>
    <dbReference type="NCBI Taxonomy" id="170000"/>
    <lineage>
        <taxon>Eukaryota</taxon>
        <taxon>Fungi</taxon>
        <taxon>Dikarya</taxon>
        <taxon>Basidiomycota</taxon>
        <taxon>Pucciniomycotina</taxon>
        <taxon>Pucciniomycetes</taxon>
        <taxon>Pucciniales</taxon>
        <taxon>Phakopsoraceae</taxon>
        <taxon>Phakopsora</taxon>
    </lineage>
</organism>
<dbReference type="AlphaFoldDB" id="A0AAV0BMK1"/>
<dbReference type="InterPro" id="IPR012337">
    <property type="entry name" value="RNaseH-like_sf"/>
</dbReference>
<dbReference type="Gene3D" id="3.30.420.10">
    <property type="entry name" value="Ribonuclease H-like superfamily/Ribonuclease H"/>
    <property type="match status" value="1"/>
</dbReference>
<evidence type="ECO:0000259" key="1">
    <source>
        <dbReference type="Pfam" id="PF02171"/>
    </source>
</evidence>
<dbReference type="InterPro" id="IPR003165">
    <property type="entry name" value="Piwi"/>
</dbReference>
<dbReference type="PANTHER" id="PTHR22891">
    <property type="entry name" value="EUKARYOTIC TRANSLATION INITIATION FACTOR 2C"/>
    <property type="match status" value="1"/>
</dbReference>
<dbReference type="Proteomes" id="UP001153365">
    <property type="component" value="Unassembled WGS sequence"/>
</dbReference>
<dbReference type="EMBL" id="CALTRL010005984">
    <property type="protein sequence ID" value="CAH7688477.1"/>
    <property type="molecule type" value="Genomic_DNA"/>
</dbReference>
<dbReference type="InterPro" id="IPR036397">
    <property type="entry name" value="RNaseH_sf"/>
</dbReference>
<feature type="domain" description="Piwi" evidence="1">
    <location>
        <begin position="2"/>
        <end position="62"/>
    </location>
</feature>
<evidence type="ECO:0000313" key="2">
    <source>
        <dbReference type="EMBL" id="CAH7688477.1"/>
    </source>
</evidence>
<accession>A0AAV0BMK1</accession>
<dbReference type="GO" id="GO:0003676">
    <property type="term" value="F:nucleic acid binding"/>
    <property type="evidence" value="ECO:0007669"/>
    <property type="project" value="InterPro"/>
</dbReference>
<gene>
    <name evidence="2" type="ORF">PPACK8108_LOCUS23447</name>
</gene>
<reference evidence="2" key="1">
    <citation type="submission" date="2022-06" db="EMBL/GenBank/DDBJ databases">
        <authorList>
            <consortium name="SYNGENTA / RWTH Aachen University"/>
        </authorList>
    </citation>
    <scope>NUCLEOTIDE SEQUENCE</scope>
</reference>
<evidence type="ECO:0000313" key="3">
    <source>
        <dbReference type="Proteomes" id="UP001153365"/>
    </source>
</evidence>
<sequence>QSGNFQPGTIIDKVIRDPFLYNFFLQFQAGLKGTSCPTRYVVLKYETNHTVNDLQNIANSTCSGF</sequence>
<feature type="non-terminal residue" evidence="2">
    <location>
        <position position="1"/>
    </location>
</feature>
<dbReference type="SUPFAM" id="SSF53098">
    <property type="entry name" value="Ribonuclease H-like"/>
    <property type="match status" value="1"/>
</dbReference>
<dbReference type="Pfam" id="PF02171">
    <property type="entry name" value="Piwi"/>
    <property type="match status" value="1"/>
</dbReference>
<comment type="caution">
    <text evidence="2">The sequence shown here is derived from an EMBL/GenBank/DDBJ whole genome shotgun (WGS) entry which is preliminary data.</text>
</comment>